<dbReference type="SUPFAM" id="SSF55073">
    <property type="entry name" value="Nucleotide cyclase"/>
    <property type="match status" value="1"/>
</dbReference>
<dbReference type="CDD" id="cd01949">
    <property type="entry name" value="GGDEF"/>
    <property type="match status" value="1"/>
</dbReference>
<dbReference type="Gene3D" id="3.30.450.20">
    <property type="entry name" value="PAS domain"/>
    <property type="match status" value="2"/>
</dbReference>
<dbReference type="Proteomes" id="UP000295097">
    <property type="component" value="Unassembled WGS sequence"/>
</dbReference>
<dbReference type="OrthoDB" id="9789238at2"/>
<dbReference type="SMART" id="SM00267">
    <property type="entry name" value="GGDEF"/>
    <property type="match status" value="1"/>
</dbReference>
<sequence>MLFDLAPAPLWIEDYTDVKVFFDRWRAEGVVDVEAFLRENPDQVAACAQAIRVIQVNQKTLTLYEARDLEHLKANLDAVFRDDMLDSHLGELVQLYEGGLSFKSCAVNYTLSGRRLDIQLHGSILPGHEEDFSRVLVTTEDVTEREEARRREAEQALYAKGLFEHSPVSLWVEDFSRIKELLEELRERGISDLRVFTDVHPEFVRQCMTEIRVIDVNRATLDLFEAPDRQSLLQNQHKIFRHEMQEPFREQLIDLWEGRLLHKREVMNYTLEGSERYLLLQFTVFPGYEDTWSLVQVSLTDITARKKAEAYLEYLGKHDVLTKLHNRAFFVEELNRLERKKVRPVGVLIIDLNNLKETNDILGHEAGDNLLRRIGEVLSKSVSLPNCASRIGGDEFAVLMPGADAKAVKTIMEQIEKVLHVNNQFYSQIPISVAMGAAVCEEGETVEAAVRRADLAMYHEKREYYSMVASNLQPSDISKAEGN</sequence>
<name>A0A4V2V4L5_9HYPH</name>
<evidence type="ECO:0000313" key="2">
    <source>
        <dbReference type="EMBL" id="TCT40293.1"/>
    </source>
</evidence>
<protein>
    <submittedName>
        <fullName evidence="2">Diguanylate cyclase (GGDEF)-like protein</fullName>
    </submittedName>
</protein>
<comment type="caution">
    <text evidence="2">The sequence shown here is derived from an EMBL/GenBank/DDBJ whole genome shotgun (WGS) entry which is preliminary data.</text>
</comment>
<dbReference type="InterPro" id="IPR029787">
    <property type="entry name" value="Nucleotide_cyclase"/>
</dbReference>
<dbReference type="InterPro" id="IPR035965">
    <property type="entry name" value="PAS-like_dom_sf"/>
</dbReference>
<dbReference type="SUPFAM" id="SSF55785">
    <property type="entry name" value="PYP-like sensor domain (PAS domain)"/>
    <property type="match status" value="2"/>
</dbReference>
<gene>
    <name evidence="2" type="ORF">EDC90_100915</name>
</gene>
<organism evidence="2 3">
    <name type="scientific">Martelella mediterranea</name>
    <dbReference type="NCBI Taxonomy" id="293089"/>
    <lineage>
        <taxon>Bacteria</taxon>
        <taxon>Pseudomonadati</taxon>
        <taxon>Pseudomonadota</taxon>
        <taxon>Alphaproteobacteria</taxon>
        <taxon>Hyphomicrobiales</taxon>
        <taxon>Aurantimonadaceae</taxon>
        <taxon>Martelella</taxon>
    </lineage>
</organism>
<keyword evidence="3" id="KW-1185">Reference proteome</keyword>
<dbReference type="InterPro" id="IPR000160">
    <property type="entry name" value="GGDEF_dom"/>
</dbReference>
<feature type="domain" description="GGDEF" evidence="1">
    <location>
        <begin position="343"/>
        <end position="473"/>
    </location>
</feature>
<evidence type="ECO:0000313" key="3">
    <source>
        <dbReference type="Proteomes" id="UP000295097"/>
    </source>
</evidence>
<dbReference type="Gene3D" id="3.30.70.270">
    <property type="match status" value="1"/>
</dbReference>
<evidence type="ECO:0000259" key="1">
    <source>
        <dbReference type="PROSITE" id="PS50887"/>
    </source>
</evidence>
<dbReference type="PROSITE" id="PS50887">
    <property type="entry name" value="GGDEF"/>
    <property type="match status" value="1"/>
</dbReference>
<dbReference type="EMBL" id="SMAR01000009">
    <property type="protein sequence ID" value="TCT40293.1"/>
    <property type="molecule type" value="Genomic_DNA"/>
</dbReference>
<dbReference type="PANTHER" id="PTHR44757">
    <property type="entry name" value="DIGUANYLATE CYCLASE DGCP"/>
    <property type="match status" value="1"/>
</dbReference>
<dbReference type="RefSeq" id="WP_132310474.1">
    <property type="nucleotide sequence ID" value="NZ_SMAR01000009.1"/>
</dbReference>
<proteinExistence type="predicted"/>
<dbReference type="AlphaFoldDB" id="A0A4V2V4L5"/>
<dbReference type="PANTHER" id="PTHR44757:SF2">
    <property type="entry name" value="BIOFILM ARCHITECTURE MAINTENANCE PROTEIN MBAA"/>
    <property type="match status" value="1"/>
</dbReference>
<accession>A0A4V2V4L5</accession>
<dbReference type="InterPro" id="IPR043128">
    <property type="entry name" value="Rev_trsase/Diguanyl_cyclase"/>
</dbReference>
<reference evidence="2 3" key="1">
    <citation type="submission" date="2019-03" db="EMBL/GenBank/DDBJ databases">
        <title>Freshwater and sediment microbial communities from various areas in North America, analyzing microbe dynamics in response to fracking.</title>
        <authorList>
            <person name="Lamendella R."/>
        </authorList>
    </citation>
    <scope>NUCLEOTIDE SEQUENCE [LARGE SCALE GENOMIC DNA]</scope>
    <source>
        <strain evidence="2 3">175.2</strain>
    </source>
</reference>
<dbReference type="InterPro" id="IPR052155">
    <property type="entry name" value="Biofilm_reg_signaling"/>
</dbReference>
<dbReference type="NCBIfam" id="TIGR00254">
    <property type="entry name" value="GGDEF"/>
    <property type="match status" value="1"/>
</dbReference>
<dbReference type="Pfam" id="PF00990">
    <property type="entry name" value="GGDEF"/>
    <property type="match status" value="1"/>
</dbReference>